<sequence>MIEGPAARRVKSGCQFYQPSPLRARGSGGHRTSPPPAATPLEETQGRPKFALRCPEGSYSRSNTPAAPMPVPMHMLIMP</sequence>
<dbReference type="Proteomes" id="UP000318422">
    <property type="component" value="Unassembled WGS sequence"/>
</dbReference>
<name>A0A4Y4CU25_ZOORA</name>
<dbReference type="AlphaFoldDB" id="A0A4Y4CU25"/>
<evidence type="ECO:0000256" key="1">
    <source>
        <dbReference type="SAM" id="MobiDB-lite"/>
    </source>
</evidence>
<accession>A0A4Y4CU25</accession>
<comment type="caution">
    <text evidence="2">The sequence shown here is derived from an EMBL/GenBank/DDBJ whole genome shotgun (WGS) entry which is preliminary data.</text>
</comment>
<protein>
    <submittedName>
        <fullName evidence="2">Uncharacterized protein</fullName>
    </submittedName>
</protein>
<gene>
    <name evidence="2" type="ORF">ZRA01_10270</name>
</gene>
<keyword evidence="3" id="KW-1185">Reference proteome</keyword>
<dbReference type="EMBL" id="BJNV01000012">
    <property type="protein sequence ID" value="GEC94954.1"/>
    <property type="molecule type" value="Genomic_DNA"/>
</dbReference>
<feature type="region of interest" description="Disordered" evidence="1">
    <location>
        <begin position="1"/>
        <end position="72"/>
    </location>
</feature>
<proteinExistence type="predicted"/>
<evidence type="ECO:0000313" key="3">
    <source>
        <dbReference type="Proteomes" id="UP000318422"/>
    </source>
</evidence>
<reference evidence="2 3" key="1">
    <citation type="submission" date="2019-06" db="EMBL/GenBank/DDBJ databases">
        <title>Whole genome shotgun sequence of Zoogloea ramigera NBRC 15342.</title>
        <authorList>
            <person name="Hosoyama A."/>
            <person name="Uohara A."/>
            <person name="Ohji S."/>
            <person name="Ichikawa N."/>
        </authorList>
    </citation>
    <scope>NUCLEOTIDE SEQUENCE [LARGE SCALE GENOMIC DNA]</scope>
    <source>
        <strain evidence="2 3">NBRC 15342</strain>
    </source>
</reference>
<organism evidence="2 3">
    <name type="scientific">Zoogloea ramigera</name>
    <dbReference type="NCBI Taxonomy" id="350"/>
    <lineage>
        <taxon>Bacteria</taxon>
        <taxon>Pseudomonadati</taxon>
        <taxon>Pseudomonadota</taxon>
        <taxon>Betaproteobacteria</taxon>
        <taxon>Rhodocyclales</taxon>
        <taxon>Zoogloeaceae</taxon>
        <taxon>Zoogloea</taxon>
    </lineage>
</organism>
<evidence type="ECO:0000313" key="2">
    <source>
        <dbReference type="EMBL" id="GEC94954.1"/>
    </source>
</evidence>